<comment type="caution">
    <text evidence="1">The sequence shown here is derived from an EMBL/GenBank/DDBJ whole genome shotgun (WGS) entry which is preliminary data.</text>
</comment>
<reference evidence="1 2" key="1">
    <citation type="submission" date="2023-07" db="EMBL/GenBank/DDBJ databases">
        <title>Functional and genomic diversity of the sorghum phyllosphere microbiome.</title>
        <authorList>
            <person name="Shade A."/>
        </authorList>
    </citation>
    <scope>NUCLEOTIDE SEQUENCE [LARGE SCALE GENOMIC DNA]</scope>
    <source>
        <strain evidence="1 2">SORGH_AS_1207</strain>
    </source>
</reference>
<protein>
    <submittedName>
        <fullName evidence="1">Uncharacterized protein</fullName>
    </submittedName>
</protein>
<name>A0ABU0TZ06_MICTR</name>
<evidence type="ECO:0000313" key="2">
    <source>
        <dbReference type="Proteomes" id="UP001226691"/>
    </source>
</evidence>
<keyword evidence="2" id="KW-1185">Reference proteome</keyword>
<dbReference type="Proteomes" id="UP001226691">
    <property type="component" value="Unassembled WGS sequence"/>
</dbReference>
<dbReference type="RefSeq" id="WP_307486762.1">
    <property type="nucleotide sequence ID" value="NZ_JAUTBF010000001.1"/>
</dbReference>
<gene>
    <name evidence="1" type="ORF">QE412_003464</name>
</gene>
<dbReference type="EMBL" id="JAUTBF010000001">
    <property type="protein sequence ID" value="MDQ1124891.1"/>
    <property type="molecule type" value="Genomic_DNA"/>
</dbReference>
<sequence length="117" mass="12577">MRDISSKLAQGAPDAYALDSLVVGDQQLVHPTILGDAQGPFVFLGGHQHRLPGGIGIAFGRSRGIDHCYVLDTRRGSSQDHSRLHVLVGTRGGVRELTGVPADVLVRLRRTLFPTNS</sequence>
<proteinExistence type="predicted"/>
<organism evidence="1 2">
    <name type="scientific">Microbacterium trichothecenolyticum</name>
    <name type="common">Aureobacterium trichothecenolyticum</name>
    <dbReference type="NCBI Taxonomy" id="69370"/>
    <lineage>
        <taxon>Bacteria</taxon>
        <taxon>Bacillati</taxon>
        <taxon>Actinomycetota</taxon>
        <taxon>Actinomycetes</taxon>
        <taxon>Micrococcales</taxon>
        <taxon>Microbacteriaceae</taxon>
        <taxon>Microbacterium</taxon>
    </lineage>
</organism>
<evidence type="ECO:0000313" key="1">
    <source>
        <dbReference type="EMBL" id="MDQ1124891.1"/>
    </source>
</evidence>
<accession>A0ABU0TZ06</accession>